<sequence length="107" mass="11426">MARALHVGHLIPLMVLLGSCCTFRCIGCATALVGDPSGCTKVERTPVDPSVTGGNIHRLTERLTEHATSILHNVFQYAKTRQPVTPGMSPATPGQEQPQLAAEHRAT</sequence>
<gene>
    <name evidence="3" type="ORF">FIBSPDRAFT_903067</name>
</gene>
<evidence type="ECO:0000256" key="2">
    <source>
        <dbReference type="SAM" id="SignalP"/>
    </source>
</evidence>
<keyword evidence="2" id="KW-0732">Signal</keyword>
<dbReference type="EMBL" id="KV417806">
    <property type="protein sequence ID" value="KZP06037.1"/>
    <property type="molecule type" value="Genomic_DNA"/>
</dbReference>
<evidence type="ECO:0000313" key="3">
    <source>
        <dbReference type="EMBL" id="KZP06037.1"/>
    </source>
</evidence>
<evidence type="ECO:0000256" key="1">
    <source>
        <dbReference type="SAM" id="MobiDB-lite"/>
    </source>
</evidence>
<feature type="region of interest" description="Disordered" evidence="1">
    <location>
        <begin position="82"/>
        <end position="107"/>
    </location>
</feature>
<evidence type="ECO:0008006" key="5">
    <source>
        <dbReference type="Google" id="ProtNLM"/>
    </source>
</evidence>
<feature type="signal peptide" evidence="2">
    <location>
        <begin position="1"/>
        <end position="31"/>
    </location>
</feature>
<accession>A0A167WFG1</accession>
<protein>
    <recommendedName>
        <fullName evidence="5">Secreted protein</fullName>
    </recommendedName>
</protein>
<dbReference type="OrthoDB" id="337870at2759"/>
<dbReference type="Proteomes" id="UP000076532">
    <property type="component" value="Unassembled WGS sequence"/>
</dbReference>
<dbReference type="Gene3D" id="3.40.50.620">
    <property type="entry name" value="HUPs"/>
    <property type="match status" value="1"/>
</dbReference>
<keyword evidence="4" id="KW-1185">Reference proteome</keyword>
<dbReference type="InterPro" id="IPR014729">
    <property type="entry name" value="Rossmann-like_a/b/a_fold"/>
</dbReference>
<dbReference type="AlphaFoldDB" id="A0A167WFG1"/>
<dbReference type="PROSITE" id="PS51257">
    <property type="entry name" value="PROKAR_LIPOPROTEIN"/>
    <property type="match status" value="1"/>
</dbReference>
<organism evidence="3 4">
    <name type="scientific">Athelia psychrophila</name>
    <dbReference type="NCBI Taxonomy" id="1759441"/>
    <lineage>
        <taxon>Eukaryota</taxon>
        <taxon>Fungi</taxon>
        <taxon>Dikarya</taxon>
        <taxon>Basidiomycota</taxon>
        <taxon>Agaricomycotina</taxon>
        <taxon>Agaricomycetes</taxon>
        <taxon>Agaricomycetidae</taxon>
        <taxon>Atheliales</taxon>
        <taxon>Atheliaceae</taxon>
        <taxon>Athelia</taxon>
    </lineage>
</organism>
<name>A0A167WFG1_9AGAM</name>
<evidence type="ECO:0000313" key="4">
    <source>
        <dbReference type="Proteomes" id="UP000076532"/>
    </source>
</evidence>
<proteinExistence type="predicted"/>
<reference evidence="3 4" key="1">
    <citation type="journal article" date="2016" name="Mol. Biol. Evol.">
        <title>Comparative Genomics of Early-Diverging Mushroom-Forming Fungi Provides Insights into the Origins of Lignocellulose Decay Capabilities.</title>
        <authorList>
            <person name="Nagy L.G."/>
            <person name="Riley R."/>
            <person name="Tritt A."/>
            <person name="Adam C."/>
            <person name="Daum C."/>
            <person name="Floudas D."/>
            <person name="Sun H."/>
            <person name="Yadav J.S."/>
            <person name="Pangilinan J."/>
            <person name="Larsson K.H."/>
            <person name="Matsuura K."/>
            <person name="Barry K."/>
            <person name="Labutti K."/>
            <person name="Kuo R."/>
            <person name="Ohm R.A."/>
            <person name="Bhattacharya S.S."/>
            <person name="Shirouzu T."/>
            <person name="Yoshinaga Y."/>
            <person name="Martin F.M."/>
            <person name="Grigoriev I.V."/>
            <person name="Hibbett D.S."/>
        </authorList>
    </citation>
    <scope>NUCLEOTIDE SEQUENCE [LARGE SCALE GENOMIC DNA]</scope>
    <source>
        <strain evidence="3 4">CBS 109695</strain>
    </source>
</reference>
<feature type="chain" id="PRO_5007893984" description="Secreted protein" evidence="2">
    <location>
        <begin position="32"/>
        <end position="107"/>
    </location>
</feature>